<evidence type="ECO:0008006" key="5">
    <source>
        <dbReference type="Google" id="ProtNLM"/>
    </source>
</evidence>
<reference evidence="3" key="1">
    <citation type="journal article" date="2022" name="bioRxiv">
        <title>Sequencing and chromosome-scale assembly of the giantPleurodeles waltlgenome.</title>
        <authorList>
            <person name="Brown T."/>
            <person name="Elewa A."/>
            <person name="Iarovenko S."/>
            <person name="Subramanian E."/>
            <person name="Araus A.J."/>
            <person name="Petzold A."/>
            <person name="Susuki M."/>
            <person name="Suzuki K.-i.T."/>
            <person name="Hayashi T."/>
            <person name="Toyoda A."/>
            <person name="Oliveira C."/>
            <person name="Osipova E."/>
            <person name="Leigh N.D."/>
            <person name="Simon A."/>
            <person name="Yun M.H."/>
        </authorList>
    </citation>
    <scope>NUCLEOTIDE SEQUENCE</scope>
    <source>
        <strain evidence="3">20211129_DDA</strain>
        <tissue evidence="3">Liver</tissue>
    </source>
</reference>
<keyword evidence="4" id="KW-1185">Reference proteome</keyword>
<sequence length="116" mass="12528">MAAEHVARSFAAASLVWLCATVLRPLDRVSGRLQHAIPVSFTSVRTRIALWYLPSWRVMPQKGLGSVYIQAFGEQFDALIGSDWRALNKTSEDSSEAGSCDEGGETGVGGDTDTQP</sequence>
<protein>
    <recommendedName>
        <fullName evidence="5">Secreted protein</fullName>
    </recommendedName>
</protein>
<organism evidence="3 4">
    <name type="scientific">Pleurodeles waltl</name>
    <name type="common">Iberian ribbed newt</name>
    <dbReference type="NCBI Taxonomy" id="8319"/>
    <lineage>
        <taxon>Eukaryota</taxon>
        <taxon>Metazoa</taxon>
        <taxon>Chordata</taxon>
        <taxon>Craniata</taxon>
        <taxon>Vertebrata</taxon>
        <taxon>Euteleostomi</taxon>
        <taxon>Amphibia</taxon>
        <taxon>Batrachia</taxon>
        <taxon>Caudata</taxon>
        <taxon>Salamandroidea</taxon>
        <taxon>Salamandridae</taxon>
        <taxon>Pleurodelinae</taxon>
        <taxon>Pleurodeles</taxon>
    </lineage>
</organism>
<feature type="region of interest" description="Disordered" evidence="1">
    <location>
        <begin position="90"/>
        <end position="116"/>
    </location>
</feature>
<evidence type="ECO:0000313" key="3">
    <source>
        <dbReference type="EMBL" id="KAJ1156620.1"/>
    </source>
</evidence>
<gene>
    <name evidence="3" type="ORF">NDU88_009338</name>
</gene>
<feature type="signal peptide" evidence="2">
    <location>
        <begin position="1"/>
        <end position="31"/>
    </location>
</feature>
<accession>A0AAV7S069</accession>
<evidence type="ECO:0000256" key="2">
    <source>
        <dbReference type="SAM" id="SignalP"/>
    </source>
</evidence>
<name>A0AAV7S069_PLEWA</name>
<dbReference type="EMBL" id="JANPWB010000009">
    <property type="protein sequence ID" value="KAJ1156620.1"/>
    <property type="molecule type" value="Genomic_DNA"/>
</dbReference>
<dbReference type="Proteomes" id="UP001066276">
    <property type="component" value="Chromosome 5"/>
</dbReference>
<comment type="caution">
    <text evidence="3">The sequence shown here is derived from an EMBL/GenBank/DDBJ whole genome shotgun (WGS) entry which is preliminary data.</text>
</comment>
<keyword evidence="2" id="KW-0732">Signal</keyword>
<evidence type="ECO:0000313" key="4">
    <source>
        <dbReference type="Proteomes" id="UP001066276"/>
    </source>
</evidence>
<proteinExistence type="predicted"/>
<evidence type="ECO:0000256" key="1">
    <source>
        <dbReference type="SAM" id="MobiDB-lite"/>
    </source>
</evidence>
<dbReference type="AlphaFoldDB" id="A0AAV7S069"/>
<feature type="chain" id="PRO_5043395277" description="Secreted protein" evidence="2">
    <location>
        <begin position="32"/>
        <end position="116"/>
    </location>
</feature>